<evidence type="ECO:0000256" key="3">
    <source>
        <dbReference type="SAM" id="Phobius"/>
    </source>
</evidence>
<proteinExistence type="predicted"/>
<evidence type="ECO:0000256" key="1">
    <source>
        <dbReference type="SAM" id="Coils"/>
    </source>
</evidence>
<dbReference type="RefSeq" id="WP_222608344.1">
    <property type="nucleotide sequence ID" value="NZ_CP081958.1"/>
</dbReference>
<feature type="transmembrane region" description="Helical" evidence="3">
    <location>
        <begin position="215"/>
        <end position="236"/>
    </location>
</feature>
<name>A0A8T8WFM2_9EURY</name>
<accession>A0A8T8WFM2</accession>
<dbReference type="GeneID" id="67177521"/>
<dbReference type="Proteomes" id="UP000826254">
    <property type="component" value="Chromosome"/>
</dbReference>
<keyword evidence="3" id="KW-1133">Transmembrane helix</keyword>
<dbReference type="AlphaFoldDB" id="A0A8T8WFM2"/>
<evidence type="ECO:0000313" key="4">
    <source>
        <dbReference type="EMBL" id="QZP38544.1"/>
    </source>
</evidence>
<feature type="transmembrane region" description="Helical" evidence="3">
    <location>
        <begin position="248"/>
        <end position="270"/>
    </location>
</feature>
<feature type="region of interest" description="Disordered" evidence="2">
    <location>
        <begin position="280"/>
        <end position="299"/>
    </location>
</feature>
<dbReference type="KEGG" id="hmp:K6T50_05225"/>
<sequence>MVTGLYAALASAASVFIGILAALLASNLANLSTQRERVEKRIEAIDARLENLDTQYQQFREEMEEIREEEEAIEARQTAEDDVDSFIDSYVGSEWNPDADSVSKTEMEAALRGFLNEAPNEYHYEELERRIDDVRDELEPTGLMGPTPSIPPDAAIIASNNQIEHEWKIHRNQRFNRAYRRWIQTMTEIRSLQGERTKLVNRHESLDPRQYRNTLAAVAAPIVFSVGVPLLFYFFRAIDRTILQLQPWVEPTIVGASWVIGLFVVLYHLWQEVSEDRIELPESPDTELDGDTEGNLPAE</sequence>
<dbReference type="EMBL" id="CP081958">
    <property type="protein sequence ID" value="QZP38544.1"/>
    <property type="molecule type" value="Genomic_DNA"/>
</dbReference>
<feature type="compositionally biased region" description="Acidic residues" evidence="2">
    <location>
        <begin position="282"/>
        <end position="292"/>
    </location>
</feature>
<evidence type="ECO:0000313" key="5">
    <source>
        <dbReference type="Proteomes" id="UP000826254"/>
    </source>
</evidence>
<feature type="coiled-coil region" evidence="1">
    <location>
        <begin position="21"/>
        <end position="76"/>
    </location>
</feature>
<keyword evidence="1" id="KW-0175">Coiled coil</keyword>
<reference evidence="4 5" key="1">
    <citation type="journal article" date="2021" name="Int. J. Syst. Evol. Microbiol.">
        <title>Halobaculum halophilum sp. nov. and Halobaculum salinum sp. nov., isolated from salt lake and saline soil.</title>
        <authorList>
            <person name="Cui H.L."/>
            <person name="Shi X.W."/>
            <person name="Yin X.M."/>
            <person name="Yang X.Y."/>
            <person name="Hou J."/>
            <person name="Zhu L."/>
        </authorList>
    </citation>
    <scope>NUCLEOTIDE SEQUENCE [LARGE SCALE GENOMIC DNA]</scope>
    <source>
        <strain evidence="4 5">NBRC 109044</strain>
    </source>
</reference>
<keyword evidence="3" id="KW-0812">Transmembrane</keyword>
<evidence type="ECO:0000256" key="2">
    <source>
        <dbReference type="SAM" id="MobiDB-lite"/>
    </source>
</evidence>
<protein>
    <submittedName>
        <fullName evidence="4">Uncharacterized protein</fullName>
    </submittedName>
</protein>
<organism evidence="4 5">
    <name type="scientific">Halobaculum magnesiiphilum</name>
    <dbReference type="NCBI Taxonomy" id="1017351"/>
    <lineage>
        <taxon>Archaea</taxon>
        <taxon>Methanobacteriati</taxon>
        <taxon>Methanobacteriota</taxon>
        <taxon>Stenosarchaea group</taxon>
        <taxon>Halobacteria</taxon>
        <taxon>Halobacteriales</taxon>
        <taxon>Haloferacaceae</taxon>
        <taxon>Halobaculum</taxon>
    </lineage>
</organism>
<keyword evidence="5" id="KW-1185">Reference proteome</keyword>
<keyword evidence="3" id="KW-0472">Membrane</keyword>
<gene>
    <name evidence="4" type="ORF">K6T50_05225</name>
</gene>
<feature type="transmembrane region" description="Helical" evidence="3">
    <location>
        <begin position="6"/>
        <end position="31"/>
    </location>
</feature>